<dbReference type="EMBL" id="BSEV01000011">
    <property type="protein sequence ID" value="GLK11517.1"/>
    <property type="molecule type" value="Genomic_DNA"/>
</dbReference>
<accession>A0A9W6MEV5</accession>
<dbReference type="Proteomes" id="UP001143474">
    <property type="component" value="Unassembled WGS sequence"/>
</dbReference>
<organism evidence="2 3">
    <name type="scientific">Streptosporangium carneum</name>
    <dbReference type="NCBI Taxonomy" id="47481"/>
    <lineage>
        <taxon>Bacteria</taxon>
        <taxon>Bacillati</taxon>
        <taxon>Actinomycetota</taxon>
        <taxon>Actinomycetes</taxon>
        <taxon>Streptosporangiales</taxon>
        <taxon>Streptosporangiaceae</taxon>
        <taxon>Streptosporangium</taxon>
    </lineage>
</organism>
<evidence type="ECO:0000256" key="1">
    <source>
        <dbReference type="SAM" id="MobiDB-lite"/>
    </source>
</evidence>
<proteinExistence type="predicted"/>
<dbReference type="AlphaFoldDB" id="A0A9W6MEV5"/>
<evidence type="ECO:0000313" key="3">
    <source>
        <dbReference type="Proteomes" id="UP001143474"/>
    </source>
</evidence>
<keyword evidence="3" id="KW-1185">Reference proteome</keyword>
<feature type="compositionally biased region" description="Gly residues" evidence="1">
    <location>
        <begin position="78"/>
        <end position="88"/>
    </location>
</feature>
<name>A0A9W6MEV5_9ACTN</name>
<comment type="caution">
    <text evidence="2">The sequence shown here is derived from an EMBL/GenBank/DDBJ whole genome shotgun (WGS) entry which is preliminary data.</text>
</comment>
<reference evidence="2" key="1">
    <citation type="journal article" date="2014" name="Int. J. Syst. Evol. Microbiol.">
        <title>Complete genome sequence of Corynebacterium casei LMG S-19264T (=DSM 44701T), isolated from a smear-ripened cheese.</title>
        <authorList>
            <consortium name="US DOE Joint Genome Institute (JGI-PGF)"/>
            <person name="Walter F."/>
            <person name="Albersmeier A."/>
            <person name="Kalinowski J."/>
            <person name="Ruckert C."/>
        </authorList>
    </citation>
    <scope>NUCLEOTIDE SEQUENCE</scope>
    <source>
        <strain evidence="2">VKM Ac-2007</strain>
    </source>
</reference>
<protein>
    <submittedName>
        <fullName evidence="2">Uncharacterized protein</fullName>
    </submittedName>
</protein>
<feature type="region of interest" description="Disordered" evidence="1">
    <location>
        <begin position="64"/>
        <end position="136"/>
    </location>
</feature>
<sequence length="136" mass="14032">MTRATVFLLVAAGTVRRIKGNGLRGLFVSGSRRVRDRPVGDPPGPAGSCVSTWDPRGFVRIHLGSAGGSCEGERRSGGEQGSGKGTGAGLAHRYVPSATMSTNADEPPPVGSDALLTGRTEVVNPSLRPRAHRSGT</sequence>
<evidence type="ECO:0000313" key="2">
    <source>
        <dbReference type="EMBL" id="GLK11517.1"/>
    </source>
</evidence>
<reference evidence="2" key="2">
    <citation type="submission" date="2023-01" db="EMBL/GenBank/DDBJ databases">
        <authorList>
            <person name="Sun Q."/>
            <person name="Evtushenko L."/>
        </authorList>
    </citation>
    <scope>NUCLEOTIDE SEQUENCE</scope>
    <source>
        <strain evidence="2">VKM Ac-2007</strain>
    </source>
</reference>
<gene>
    <name evidence="2" type="ORF">GCM10017600_49240</name>
</gene>